<evidence type="ECO:0000256" key="2">
    <source>
        <dbReference type="ARBA" id="ARBA00022475"/>
    </source>
</evidence>
<evidence type="ECO:0000256" key="3">
    <source>
        <dbReference type="ARBA" id="ARBA00022692"/>
    </source>
</evidence>
<evidence type="ECO:0000256" key="5">
    <source>
        <dbReference type="ARBA" id="ARBA00023136"/>
    </source>
</evidence>
<evidence type="ECO:0000256" key="1">
    <source>
        <dbReference type="ARBA" id="ARBA00004651"/>
    </source>
</evidence>
<keyword evidence="2 6" id="KW-1003">Cell membrane</keyword>
<gene>
    <name evidence="8" type="ORF">M1K48_02235</name>
</gene>
<protein>
    <recommendedName>
        <fullName evidence="6">TVP38/TMEM64 family membrane protein</fullName>
    </recommendedName>
</protein>
<keyword evidence="4 6" id="KW-1133">Transmembrane helix</keyword>
<dbReference type="Pfam" id="PF09335">
    <property type="entry name" value="VTT_dom"/>
    <property type="match status" value="1"/>
</dbReference>
<name>A0ABY5MVJ5_9SPHN</name>
<reference evidence="8 9" key="1">
    <citation type="submission" date="2022-05" db="EMBL/GenBank/DDBJ databases">
        <title>S8-45 Sphingomonas ultraviolaceadurans.</title>
        <authorList>
            <person name="Liu Y."/>
        </authorList>
    </citation>
    <scope>NUCLEOTIDE SEQUENCE [LARGE SCALE GENOMIC DNA]</scope>
    <source>
        <strain evidence="8 9">S8-45</strain>
    </source>
</reference>
<evidence type="ECO:0000256" key="6">
    <source>
        <dbReference type="RuleBase" id="RU366058"/>
    </source>
</evidence>
<keyword evidence="9" id="KW-1185">Reference proteome</keyword>
<accession>A0ABY5MVJ5</accession>
<sequence length="160" mass="16334">MELAALHLQLAPLLPAIGGTIGGALLLYLLATTLTACSVPGMIIPMSLTGGLLLGPWLAVLTVATGAVTGSLLLFALTRRFGAERLRRRFGSRLEPFEERLTRLGPYAVAGLRVAGAPGPLITAGAALTSMNRTPFALATLLGLLPSVVLAAASPGLILG</sequence>
<keyword evidence="3 6" id="KW-0812">Transmembrane</keyword>
<dbReference type="EMBL" id="CP097253">
    <property type="protein sequence ID" value="UUR08488.1"/>
    <property type="molecule type" value="Genomic_DNA"/>
</dbReference>
<evidence type="ECO:0000259" key="7">
    <source>
        <dbReference type="Pfam" id="PF09335"/>
    </source>
</evidence>
<dbReference type="Proteomes" id="UP000831921">
    <property type="component" value="Chromosome"/>
</dbReference>
<proteinExistence type="inferred from homology"/>
<feature type="transmembrane region" description="Helical" evidence="6">
    <location>
        <begin position="54"/>
        <end position="78"/>
    </location>
</feature>
<dbReference type="PANTHER" id="PTHR12677:SF59">
    <property type="entry name" value="GOLGI APPARATUS MEMBRANE PROTEIN TVP38-RELATED"/>
    <property type="match status" value="1"/>
</dbReference>
<organism evidence="8 9">
    <name type="scientific">Sphingomonas glaciei</name>
    <dbReference type="NCBI Taxonomy" id="2938948"/>
    <lineage>
        <taxon>Bacteria</taxon>
        <taxon>Pseudomonadati</taxon>
        <taxon>Pseudomonadota</taxon>
        <taxon>Alphaproteobacteria</taxon>
        <taxon>Sphingomonadales</taxon>
        <taxon>Sphingomonadaceae</taxon>
        <taxon>Sphingomonas</taxon>
    </lineage>
</organism>
<comment type="similarity">
    <text evidence="6">Belongs to the TVP38/TMEM64 family.</text>
</comment>
<comment type="subcellular location">
    <subcellularLocation>
        <location evidence="1 6">Cell membrane</location>
        <topology evidence="1 6">Multi-pass membrane protein</topology>
    </subcellularLocation>
</comment>
<dbReference type="InterPro" id="IPR015414">
    <property type="entry name" value="TMEM64"/>
</dbReference>
<dbReference type="InterPro" id="IPR032816">
    <property type="entry name" value="VTT_dom"/>
</dbReference>
<evidence type="ECO:0000313" key="9">
    <source>
        <dbReference type="Proteomes" id="UP000831921"/>
    </source>
</evidence>
<feature type="domain" description="VTT" evidence="7">
    <location>
        <begin position="45"/>
        <end position="151"/>
    </location>
</feature>
<dbReference type="RefSeq" id="WP_249504264.1">
    <property type="nucleotide sequence ID" value="NZ_CP097253.1"/>
</dbReference>
<evidence type="ECO:0000256" key="4">
    <source>
        <dbReference type="ARBA" id="ARBA00022989"/>
    </source>
</evidence>
<comment type="caution">
    <text evidence="6">Lacks conserved residue(s) required for the propagation of feature annotation.</text>
</comment>
<feature type="transmembrane region" description="Helical" evidence="6">
    <location>
        <begin position="12"/>
        <end position="34"/>
    </location>
</feature>
<keyword evidence="5 6" id="KW-0472">Membrane</keyword>
<evidence type="ECO:0000313" key="8">
    <source>
        <dbReference type="EMBL" id="UUR08488.1"/>
    </source>
</evidence>
<feature type="transmembrane region" description="Helical" evidence="6">
    <location>
        <begin position="136"/>
        <end position="158"/>
    </location>
</feature>
<dbReference type="PANTHER" id="PTHR12677">
    <property type="entry name" value="GOLGI APPARATUS MEMBRANE PROTEIN TVP38-RELATED"/>
    <property type="match status" value="1"/>
</dbReference>